<dbReference type="CDD" id="cd00433">
    <property type="entry name" value="Peptidase_M17"/>
    <property type="match status" value="1"/>
</dbReference>
<dbReference type="HAMAP" id="MF_00181">
    <property type="entry name" value="Cytosol_peptidase_M17"/>
    <property type="match status" value="1"/>
</dbReference>
<sequence>MANNVTVESVRSIPKTVEVIGVPVGTTGAVPRQVGLSRAALTTHGFEGKVGQTLVVPSTSGATIVAVGIGDARKATVATVRRSAAALARAASRRASVATTLVDAVSLDARSAAQAVVEGFVLASYRFTDLKSGVENPAVTLSVVATGARAKGCDSGVDRGRVTAAAAWTARDLANTPPAYLTARMLADRAVAMAKESGLEVEVFDNDKLAVMGCGGLLGVNRGSTEPARMVKLTYSPAGASGHLVMVGKGITYDSGGISLKPSDASHANMKMDMSGAAAVLSAMSALKALRCRTKVTGYLMCTDNRPSGSAVAMGDVLTFRNGKTAEIHNTDAEGRLVLADGLSLGVEAKPDAMVDIATLTGACMAALGTKIAGVLGTNDAFIDQVKSSAGRADEPVWQLPLERDYRRLLDSNVADMRNIGGPYAGAITAALFLSEFTADVPWAHLDIAGPMSVDADDGWLSRGATGFGTRLLIDLALNFSKPKR</sequence>
<keyword evidence="4" id="KW-0031">Aminopeptidase</keyword>
<evidence type="ECO:0000256" key="1">
    <source>
        <dbReference type="ARBA" id="ARBA00000135"/>
    </source>
</evidence>
<dbReference type="InterPro" id="IPR008283">
    <property type="entry name" value="Peptidase_M17_N"/>
</dbReference>
<keyword evidence="6" id="KW-0378">Hydrolase</keyword>
<comment type="catalytic activity">
    <reaction evidence="1">
        <text>Release of an N-terminal amino acid, Xaa-|-Yaa-, in which Xaa is preferably Leu, but may be other amino acids including Pro although not Arg or Lys, and Yaa may be Pro. Amino acid amides and methyl esters are also readily hydrolyzed, but rates on arylamides are exceedingly low.</text>
        <dbReference type="EC" id="3.4.11.1"/>
    </reaction>
</comment>
<dbReference type="EC" id="3.4.11.1" evidence="3"/>
<dbReference type="GO" id="GO:0005737">
    <property type="term" value="C:cytoplasm"/>
    <property type="evidence" value="ECO:0007669"/>
    <property type="project" value="InterPro"/>
</dbReference>
<dbReference type="PANTHER" id="PTHR11963:SF23">
    <property type="entry name" value="CYTOSOL AMINOPEPTIDASE"/>
    <property type="match status" value="1"/>
</dbReference>
<dbReference type="SUPFAM" id="SSF53187">
    <property type="entry name" value="Zn-dependent exopeptidases"/>
    <property type="match status" value="1"/>
</dbReference>
<evidence type="ECO:0000256" key="5">
    <source>
        <dbReference type="ARBA" id="ARBA00022670"/>
    </source>
</evidence>
<protein>
    <recommendedName>
        <fullName evidence="3">leucyl aminopeptidase</fullName>
        <ecNumber evidence="3">3.4.11.1</ecNumber>
    </recommendedName>
</protein>
<dbReference type="NCBIfam" id="NF002073">
    <property type="entry name" value="PRK00913.1-2"/>
    <property type="match status" value="1"/>
</dbReference>
<name>A0A6J6E3Y8_9ZZZZ</name>
<dbReference type="Pfam" id="PF02789">
    <property type="entry name" value="Peptidase_M17_N"/>
    <property type="match status" value="1"/>
</dbReference>
<accession>A0A6J6E3Y8</accession>
<dbReference type="GO" id="GO:0070006">
    <property type="term" value="F:metalloaminopeptidase activity"/>
    <property type="evidence" value="ECO:0007669"/>
    <property type="project" value="InterPro"/>
</dbReference>
<feature type="domain" description="Cytosol aminopeptidase" evidence="7">
    <location>
        <begin position="330"/>
        <end position="337"/>
    </location>
</feature>
<dbReference type="PROSITE" id="PS00631">
    <property type="entry name" value="CYTOSOL_AP"/>
    <property type="match status" value="1"/>
</dbReference>
<dbReference type="Gene3D" id="3.40.630.10">
    <property type="entry name" value="Zn peptidases"/>
    <property type="match status" value="1"/>
</dbReference>
<dbReference type="InterPro" id="IPR023042">
    <property type="entry name" value="Peptidase_M17_leu_NH2_pept"/>
</dbReference>
<dbReference type="GO" id="GO:0006508">
    <property type="term" value="P:proteolysis"/>
    <property type="evidence" value="ECO:0007669"/>
    <property type="project" value="UniProtKB-KW"/>
</dbReference>
<dbReference type="PANTHER" id="PTHR11963">
    <property type="entry name" value="LEUCINE AMINOPEPTIDASE-RELATED"/>
    <property type="match status" value="1"/>
</dbReference>
<organism evidence="8">
    <name type="scientific">freshwater metagenome</name>
    <dbReference type="NCBI Taxonomy" id="449393"/>
    <lineage>
        <taxon>unclassified sequences</taxon>
        <taxon>metagenomes</taxon>
        <taxon>ecological metagenomes</taxon>
    </lineage>
</organism>
<proteinExistence type="inferred from homology"/>
<reference evidence="8" key="1">
    <citation type="submission" date="2020-05" db="EMBL/GenBank/DDBJ databases">
        <authorList>
            <person name="Chiriac C."/>
            <person name="Salcher M."/>
            <person name="Ghai R."/>
            <person name="Kavagutti S V."/>
        </authorList>
    </citation>
    <scope>NUCLEOTIDE SEQUENCE</scope>
</reference>
<dbReference type="Gene3D" id="3.40.220.10">
    <property type="entry name" value="Leucine Aminopeptidase, subunit E, domain 1"/>
    <property type="match status" value="1"/>
</dbReference>
<comment type="similarity">
    <text evidence="2">Belongs to the peptidase M17 family.</text>
</comment>
<evidence type="ECO:0000256" key="4">
    <source>
        <dbReference type="ARBA" id="ARBA00022438"/>
    </source>
</evidence>
<dbReference type="InterPro" id="IPR000819">
    <property type="entry name" value="Peptidase_M17_C"/>
</dbReference>
<dbReference type="Pfam" id="PF00883">
    <property type="entry name" value="Peptidase_M17"/>
    <property type="match status" value="1"/>
</dbReference>
<gene>
    <name evidence="8" type="ORF">UFOPK1722_00385</name>
</gene>
<dbReference type="EMBL" id="CAEZTS010000021">
    <property type="protein sequence ID" value="CAB4571102.1"/>
    <property type="molecule type" value="Genomic_DNA"/>
</dbReference>
<evidence type="ECO:0000256" key="2">
    <source>
        <dbReference type="ARBA" id="ARBA00009528"/>
    </source>
</evidence>
<keyword evidence="5" id="KW-0645">Protease</keyword>
<evidence type="ECO:0000256" key="6">
    <source>
        <dbReference type="ARBA" id="ARBA00022801"/>
    </source>
</evidence>
<dbReference type="InterPro" id="IPR043472">
    <property type="entry name" value="Macro_dom-like"/>
</dbReference>
<dbReference type="PRINTS" id="PR00481">
    <property type="entry name" value="LAMNOPPTDASE"/>
</dbReference>
<dbReference type="AlphaFoldDB" id="A0A6J6E3Y8"/>
<evidence type="ECO:0000256" key="3">
    <source>
        <dbReference type="ARBA" id="ARBA00012565"/>
    </source>
</evidence>
<evidence type="ECO:0000313" key="8">
    <source>
        <dbReference type="EMBL" id="CAB4571102.1"/>
    </source>
</evidence>
<dbReference type="GO" id="GO:0030145">
    <property type="term" value="F:manganese ion binding"/>
    <property type="evidence" value="ECO:0007669"/>
    <property type="project" value="InterPro"/>
</dbReference>
<evidence type="ECO:0000259" key="7">
    <source>
        <dbReference type="PROSITE" id="PS00631"/>
    </source>
</evidence>
<dbReference type="InterPro" id="IPR011356">
    <property type="entry name" value="Leucine_aapep/pepB"/>
</dbReference>
<dbReference type="SUPFAM" id="SSF52949">
    <property type="entry name" value="Macro domain-like"/>
    <property type="match status" value="1"/>
</dbReference>